<evidence type="ECO:0000256" key="10">
    <source>
        <dbReference type="ARBA" id="ARBA00023180"/>
    </source>
</evidence>
<dbReference type="AlphaFoldDB" id="A0A0K0EKD6"/>
<keyword evidence="6 14" id="KW-1133">Transmembrane helix</keyword>
<evidence type="ECO:0000256" key="12">
    <source>
        <dbReference type="ARBA" id="ARBA00023303"/>
    </source>
</evidence>
<evidence type="ECO:0000256" key="7">
    <source>
        <dbReference type="ARBA" id="ARBA00023053"/>
    </source>
</evidence>
<dbReference type="STRING" id="6248.A0A0K0EKD6"/>
<evidence type="ECO:0000256" key="2">
    <source>
        <dbReference type="ARBA" id="ARBA00007193"/>
    </source>
</evidence>
<evidence type="ECO:0000313" key="16">
    <source>
        <dbReference type="WBParaSite" id="SSTP_0000993000.1"/>
    </source>
</evidence>
<comment type="similarity">
    <text evidence="2 13">Belongs to the amiloride-sensitive sodium channel (TC 1.A.6) family.</text>
</comment>
<keyword evidence="9 14" id="KW-0472">Membrane</keyword>
<keyword evidence="10" id="KW-0325">Glycoprotein</keyword>
<evidence type="ECO:0000256" key="9">
    <source>
        <dbReference type="ARBA" id="ARBA00023136"/>
    </source>
</evidence>
<evidence type="ECO:0000313" key="15">
    <source>
        <dbReference type="Proteomes" id="UP000035681"/>
    </source>
</evidence>
<dbReference type="Gene3D" id="2.60.470.10">
    <property type="entry name" value="Acid-sensing ion channels like domains"/>
    <property type="match status" value="1"/>
</dbReference>
<evidence type="ECO:0000256" key="5">
    <source>
        <dbReference type="ARBA" id="ARBA00022692"/>
    </source>
</evidence>
<evidence type="ECO:0000256" key="1">
    <source>
        <dbReference type="ARBA" id="ARBA00004141"/>
    </source>
</evidence>
<feature type="transmembrane region" description="Helical" evidence="14">
    <location>
        <begin position="65"/>
        <end position="87"/>
    </location>
</feature>
<evidence type="ECO:0000256" key="8">
    <source>
        <dbReference type="ARBA" id="ARBA00023065"/>
    </source>
</evidence>
<evidence type="ECO:0000256" key="11">
    <source>
        <dbReference type="ARBA" id="ARBA00023201"/>
    </source>
</evidence>
<reference evidence="16" key="1">
    <citation type="submission" date="2015-08" db="UniProtKB">
        <authorList>
            <consortium name="WormBaseParasite"/>
        </authorList>
    </citation>
    <scope>IDENTIFICATION</scope>
</reference>
<comment type="subcellular location">
    <subcellularLocation>
        <location evidence="1">Membrane</location>
        <topology evidence="1">Multi-pass membrane protein</topology>
    </subcellularLocation>
</comment>
<sequence length="866" mass="100881">MSIRRDKIYFPTTSMISSKVSQNTNDTKLSFCEKYYATTTKNFIDQFADDTKMLGFRYLHSRYKIWFRIMWAIFLFMAITLTIYQVVERISYYLFTNPLTTKRSFETLSSIPFPTIVLCNKMQLKASKIASYNPKLLSLMSEMFEDETFKINISNVIKKIKNLDEDNFLKIYQNAHQTVDDFIVSCQYGRKKQCIDNINTILTPNGICFAISPNITVTRPGPESTLSLLLNLEGYDIIPGWVPDSGVILSIYDANYTTTRFYDDGFHLEGGKLITIPINDIRSLKRHPTECGKVLLDKDKEYSKQACQWDDKSQIIEKTCGCVPFISPKNKKFFMEINLKNVYNVSNSTLQPCALEQEYECVRTFMDNYNEENTNYCPEDCYDVRYNTIVFGNELDIGELSSLLPVNWENEKEKKINQFFKAIELIPKNRIPIIKSIQKLATEAQDFISSISSILVEFKNLDIVKAVDIKSISVCDSVTNPNVLLTLLREINGNERIWKNYIVYFNYVLKPNIIWLLKVFHLHHEHNNNSLNLINNTHTNDIINKALIELTLLTKSLHDPEKLFGLKAMSIDERNLILQHVKNFINYTNLCIKNWEEEKNTSTLTLLSKCQETFRQYFYPLEVGNYIGEILSTPNITNNFFKMIKNLTNIVEKATKEEGGQIFHYKNYNIDIRKFQNEYRDDGKGLGIIFEIQKNKKQFQNKISEIVNDIINKIKIFIKGREEFFINNPSINNKSEIIFLNNSIECFNEFLSNVESLKKYPFMRGDWIIRLQRDVFTAQSYSSGEEFDKVNLLHVKLYFTHIKRETIINVRSYNLFLLLAEIGGTIGLYVGATLLTVCETAVFLFENHIKTKYFLIKKESSIKEDL</sequence>
<dbReference type="WBParaSite" id="SSTP_0000993000.1">
    <property type="protein sequence ID" value="SSTP_0000993000.1"/>
    <property type="gene ID" value="SSTP_0000993000"/>
</dbReference>
<evidence type="ECO:0000256" key="4">
    <source>
        <dbReference type="ARBA" id="ARBA00022461"/>
    </source>
</evidence>
<dbReference type="GO" id="GO:0005886">
    <property type="term" value="C:plasma membrane"/>
    <property type="evidence" value="ECO:0007669"/>
    <property type="project" value="TreeGrafter"/>
</dbReference>
<feature type="transmembrane region" description="Helical" evidence="14">
    <location>
        <begin position="815"/>
        <end position="845"/>
    </location>
</feature>
<protein>
    <submittedName>
        <fullName evidence="16">Acid-sensing ion channel 1</fullName>
    </submittedName>
</protein>
<dbReference type="Proteomes" id="UP000035681">
    <property type="component" value="Unplaced"/>
</dbReference>
<name>A0A0K0EKD6_STRER</name>
<dbReference type="GO" id="GO:0015280">
    <property type="term" value="F:ligand-gated sodium channel activity"/>
    <property type="evidence" value="ECO:0007669"/>
    <property type="project" value="TreeGrafter"/>
</dbReference>
<keyword evidence="11 13" id="KW-0739">Sodium transport</keyword>
<keyword evidence="7" id="KW-0915">Sodium</keyword>
<dbReference type="Gene3D" id="1.10.287.770">
    <property type="entry name" value="YojJ-like"/>
    <property type="match status" value="1"/>
</dbReference>
<evidence type="ECO:0000256" key="6">
    <source>
        <dbReference type="ARBA" id="ARBA00022989"/>
    </source>
</evidence>
<dbReference type="PANTHER" id="PTHR11690:SF293">
    <property type="entry name" value="ACID-SENSING ION CHANNEL 1"/>
    <property type="match status" value="1"/>
</dbReference>
<evidence type="ECO:0000256" key="13">
    <source>
        <dbReference type="RuleBase" id="RU000679"/>
    </source>
</evidence>
<dbReference type="WBParaSite" id="TCONS_00001892.p1">
    <property type="protein sequence ID" value="TCONS_00001892.p1"/>
    <property type="gene ID" value="XLOC_001800"/>
</dbReference>
<evidence type="ECO:0000256" key="14">
    <source>
        <dbReference type="SAM" id="Phobius"/>
    </source>
</evidence>
<keyword evidence="8 13" id="KW-0406">Ion transport</keyword>
<keyword evidence="3 13" id="KW-0813">Transport</keyword>
<evidence type="ECO:0000256" key="3">
    <source>
        <dbReference type="ARBA" id="ARBA00022448"/>
    </source>
</evidence>
<accession>A0A0K0EKD6</accession>
<keyword evidence="15" id="KW-1185">Reference proteome</keyword>
<dbReference type="PANTHER" id="PTHR11690">
    <property type="entry name" value="AMILORIDE-SENSITIVE SODIUM CHANNEL-RELATED"/>
    <property type="match status" value="1"/>
</dbReference>
<organism evidence="16">
    <name type="scientific">Strongyloides stercoralis</name>
    <name type="common">Threadworm</name>
    <dbReference type="NCBI Taxonomy" id="6248"/>
    <lineage>
        <taxon>Eukaryota</taxon>
        <taxon>Metazoa</taxon>
        <taxon>Ecdysozoa</taxon>
        <taxon>Nematoda</taxon>
        <taxon>Chromadorea</taxon>
        <taxon>Rhabditida</taxon>
        <taxon>Tylenchina</taxon>
        <taxon>Panagrolaimomorpha</taxon>
        <taxon>Strongyloidoidea</taxon>
        <taxon>Strongyloididae</taxon>
        <taxon>Strongyloides</taxon>
    </lineage>
</organism>
<dbReference type="Pfam" id="PF00858">
    <property type="entry name" value="ASC"/>
    <property type="match status" value="2"/>
</dbReference>
<keyword evidence="12 13" id="KW-0407">Ion channel</keyword>
<keyword evidence="4 13" id="KW-0894">Sodium channel</keyword>
<proteinExistence type="inferred from homology"/>
<keyword evidence="5 13" id="KW-0812">Transmembrane</keyword>
<dbReference type="InterPro" id="IPR001873">
    <property type="entry name" value="ENaC"/>
</dbReference>